<organism evidence="1">
    <name type="scientific">Lotus japonicus</name>
    <name type="common">Lotus corniculatus var. japonicus</name>
    <dbReference type="NCBI Taxonomy" id="34305"/>
    <lineage>
        <taxon>Eukaryota</taxon>
        <taxon>Viridiplantae</taxon>
        <taxon>Streptophyta</taxon>
        <taxon>Embryophyta</taxon>
        <taxon>Tracheophyta</taxon>
        <taxon>Spermatophyta</taxon>
        <taxon>Magnoliopsida</taxon>
        <taxon>eudicotyledons</taxon>
        <taxon>Gunneridae</taxon>
        <taxon>Pentapetalae</taxon>
        <taxon>rosids</taxon>
        <taxon>fabids</taxon>
        <taxon>Fabales</taxon>
        <taxon>Fabaceae</taxon>
        <taxon>Papilionoideae</taxon>
        <taxon>50 kb inversion clade</taxon>
        <taxon>NPAAA clade</taxon>
        <taxon>Hologalegina</taxon>
        <taxon>robinioid clade</taxon>
        <taxon>Loteae</taxon>
        <taxon>Lotus</taxon>
    </lineage>
</organism>
<evidence type="ECO:0000313" key="1">
    <source>
        <dbReference type="EMBL" id="AFK44450.1"/>
    </source>
</evidence>
<reference evidence="1" key="1">
    <citation type="submission" date="2012-05" db="EMBL/GenBank/DDBJ databases">
        <authorList>
            <person name="Krishnakumar V."/>
            <person name="Cheung F."/>
            <person name="Xiao Y."/>
            <person name="Chan A."/>
            <person name="Moskal W.A."/>
            <person name="Town C.D."/>
        </authorList>
    </citation>
    <scope>NUCLEOTIDE SEQUENCE</scope>
</reference>
<sequence>MHAGKILPRSLVGVTKTRTPFPAIVRTPTVFSGLDCVLAPQMRLTASA</sequence>
<accession>I3SW08</accession>
<dbReference type="EMBL" id="BT144656">
    <property type="protein sequence ID" value="AFK44450.1"/>
    <property type="molecule type" value="mRNA"/>
</dbReference>
<proteinExistence type="evidence at transcript level"/>
<protein>
    <submittedName>
        <fullName evidence="1">Uncharacterized protein</fullName>
    </submittedName>
</protein>
<name>I3SW08_LOTJA</name>
<dbReference type="AlphaFoldDB" id="I3SW08"/>